<dbReference type="OrthoDB" id="421226at2759"/>
<dbReference type="AlphaFoldDB" id="A0A6A4G1K4"/>
<organism evidence="8 10">
    <name type="scientific">Phytophthora rubi</name>
    <dbReference type="NCBI Taxonomy" id="129364"/>
    <lineage>
        <taxon>Eukaryota</taxon>
        <taxon>Sar</taxon>
        <taxon>Stramenopiles</taxon>
        <taxon>Oomycota</taxon>
        <taxon>Peronosporomycetes</taxon>
        <taxon>Peronosporales</taxon>
        <taxon>Peronosporaceae</taxon>
        <taxon>Phytophthora</taxon>
    </lineage>
</organism>
<dbReference type="EMBL" id="QXFV01000394">
    <property type="protein sequence ID" value="KAE9038909.1"/>
    <property type="molecule type" value="Genomic_DNA"/>
</dbReference>
<dbReference type="Gene3D" id="1.10.287.70">
    <property type="match status" value="1"/>
</dbReference>
<dbReference type="SUPFAM" id="SSF81324">
    <property type="entry name" value="Voltage-gated potassium channels"/>
    <property type="match status" value="1"/>
</dbReference>
<keyword evidence="2" id="KW-0812">Transmembrane</keyword>
<evidence type="ECO:0000256" key="4">
    <source>
        <dbReference type="ARBA" id="ARBA00023136"/>
    </source>
</evidence>
<evidence type="ECO:0000313" key="10">
    <source>
        <dbReference type="Proteomes" id="UP000434957"/>
    </source>
</evidence>
<dbReference type="GO" id="GO:0044877">
    <property type="term" value="F:protein-containing complex binding"/>
    <property type="evidence" value="ECO:0007669"/>
    <property type="project" value="TreeGrafter"/>
</dbReference>
<accession>A0A6A4G1K4</accession>
<comment type="subcellular location">
    <subcellularLocation>
        <location evidence="1">Membrane</location>
        <topology evidence="1">Multi-pass membrane protein</topology>
    </subcellularLocation>
</comment>
<evidence type="ECO:0000313" key="7">
    <source>
        <dbReference type="EMBL" id="KAE9038909.1"/>
    </source>
</evidence>
<dbReference type="GO" id="GO:0005221">
    <property type="term" value="F:intracellularly cyclic nucleotide-activated monoatomic cation channel activity"/>
    <property type="evidence" value="ECO:0007669"/>
    <property type="project" value="InterPro"/>
</dbReference>
<keyword evidence="4" id="KW-0472">Membrane</keyword>
<proteinExistence type="predicted"/>
<evidence type="ECO:0000256" key="2">
    <source>
        <dbReference type="ARBA" id="ARBA00022692"/>
    </source>
</evidence>
<dbReference type="Proteomes" id="UP000435112">
    <property type="component" value="Unassembled WGS sequence"/>
</dbReference>
<dbReference type="Proteomes" id="UP000429607">
    <property type="component" value="Unassembled WGS sequence"/>
</dbReference>
<dbReference type="PANTHER" id="PTHR45638:SF11">
    <property type="entry name" value="CYCLIC NUCLEOTIDE-GATED CATION CHANNEL SUBUNIT A"/>
    <property type="match status" value="1"/>
</dbReference>
<dbReference type="Pfam" id="PF00520">
    <property type="entry name" value="Ion_trans"/>
    <property type="match status" value="1"/>
</dbReference>
<dbReference type="EMBL" id="QXFT01000308">
    <property type="protein sequence ID" value="KAE9347707.1"/>
    <property type="molecule type" value="Genomic_DNA"/>
</dbReference>
<dbReference type="Proteomes" id="UP000434957">
    <property type="component" value="Unassembled WGS sequence"/>
</dbReference>
<feature type="domain" description="Ion transport" evidence="5">
    <location>
        <begin position="4"/>
        <end position="122"/>
    </location>
</feature>
<gene>
    <name evidence="7" type="ORF">PR001_g7752</name>
    <name evidence="6" type="ORF">PR002_g6801</name>
    <name evidence="8" type="ORF">PR003_g6787</name>
</gene>
<comment type="caution">
    <text evidence="8">The sequence shown here is derived from an EMBL/GenBank/DDBJ whole genome shotgun (WGS) entry which is preliminary data.</text>
</comment>
<evidence type="ECO:0000313" key="8">
    <source>
        <dbReference type="EMBL" id="KAE9347707.1"/>
    </source>
</evidence>
<evidence type="ECO:0000256" key="1">
    <source>
        <dbReference type="ARBA" id="ARBA00004141"/>
    </source>
</evidence>
<dbReference type="GO" id="GO:0016020">
    <property type="term" value="C:membrane"/>
    <property type="evidence" value="ECO:0007669"/>
    <property type="project" value="UniProtKB-SubCell"/>
</dbReference>
<keyword evidence="10" id="KW-1185">Reference proteome</keyword>
<dbReference type="InterPro" id="IPR005821">
    <property type="entry name" value="Ion_trans_dom"/>
</dbReference>
<evidence type="ECO:0000256" key="3">
    <source>
        <dbReference type="ARBA" id="ARBA00022989"/>
    </source>
</evidence>
<reference evidence="8 10" key="1">
    <citation type="submission" date="2018-08" db="EMBL/GenBank/DDBJ databases">
        <title>Genomic investigation of the strawberry pathogen Phytophthora fragariae indicates pathogenicity is determined by transcriptional variation in three key races.</title>
        <authorList>
            <person name="Adams T.M."/>
            <person name="Armitage A.D."/>
            <person name="Sobczyk M.K."/>
            <person name="Bates H.J."/>
            <person name="Dunwell J.M."/>
            <person name="Nellist C.F."/>
            <person name="Harrison R.J."/>
        </authorList>
    </citation>
    <scope>NUCLEOTIDE SEQUENCE [LARGE SCALE GENOMIC DNA]</scope>
    <source>
        <strain evidence="7 9">SCRP249</strain>
        <strain evidence="6 11">SCRP324</strain>
        <strain evidence="8 10">SCRP333</strain>
    </source>
</reference>
<keyword evidence="3" id="KW-1133">Transmembrane helix</keyword>
<evidence type="ECO:0000313" key="6">
    <source>
        <dbReference type="EMBL" id="KAE9036984.1"/>
    </source>
</evidence>
<evidence type="ECO:0000313" key="11">
    <source>
        <dbReference type="Proteomes" id="UP000435112"/>
    </source>
</evidence>
<sequence>MLVVVCDFVFAVDLLAQAHMGYYSDGNLIRDKKRTIRRYVRSPQFAMDFIAIVPTQVLVIGYPELVTELLFLKLLLWSRLPHLVSSVDEFYAKHFVVLKLLKVLVSTVYLAHVLACVRYIFGEDQSRVDRWLPSSLSHGNSLLRDYLVASGS</sequence>
<dbReference type="InterPro" id="IPR050866">
    <property type="entry name" value="CNG_cation_channel"/>
</dbReference>
<dbReference type="EMBL" id="QXFU01000313">
    <property type="protein sequence ID" value="KAE9036984.1"/>
    <property type="molecule type" value="Genomic_DNA"/>
</dbReference>
<protein>
    <recommendedName>
        <fullName evidence="5">Ion transport domain-containing protein</fullName>
    </recommendedName>
</protein>
<evidence type="ECO:0000259" key="5">
    <source>
        <dbReference type="Pfam" id="PF00520"/>
    </source>
</evidence>
<evidence type="ECO:0000313" key="9">
    <source>
        <dbReference type="Proteomes" id="UP000429607"/>
    </source>
</evidence>
<dbReference type="PANTHER" id="PTHR45638">
    <property type="entry name" value="CYCLIC NUCLEOTIDE-GATED CATION CHANNEL SUBUNIT A"/>
    <property type="match status" value="1"/>
</dbReference>
<name>A0A6A4G1K4_9STRA</name>